<reference evidence="3" key="2">
    <citation type="journal article" date="2008" name="Nucleic Acids Res.">
        <title>The rice annotation project database (RAP-DB): 2008 update.</title>
        <authorList>
            <consortium name="The rice annotation project (RAP)"/>
        </authorList>
    </citation>
    <scope>GENOME REANNOTATION</scope>
    <source>
        <strain evidence="3">cv. Nipponbare</strain>
    </source>
</reference>
<protein>
    <submittedName>
        <fullName evidence="2">Uncharacterized protein</fullName>
    </submittedName>
</protein>
<name>Q5Z5B5_ORYSJ</name>
<evidence type="ECO:0000313" key="2">
    <source>
        <dbReference type="EMBL" id="BAD62108.1"/>
    </source>
</evidence>
<dbReference type="EMBL" id="AP005750">
    <property type="protein sequence ID" value="BAD62108.1"/>
    <property type="molecule type" value="Genomic_DNA"/>
</dbReference>
<proteinExistence type="predicted"/>
<dbReference type="AlphaFoldDB" id="Q5Z5B5"/>
<accession>Q5Z5B5</accession>
<feature type="region of interest" description="Disordered" evidence="1">
    <location>
        <begin position="154"/>
        <end position="175"/>
    </location>
</feature>
<reference evidence="3" key="1">
    <citation type="journal article" date="2005" name="Nature">
        <title>The map-based sequence of the rice genome.</title>
        <authorList>
            <consortium name="International rice genome sequencing project (IRGSP)"/>
            <person name="Matsumoto T."/>
            <person name="Wu J."/>
            <person name="Kanamori H."/>
            <person name="Katayose Y."/>
            <person name="Fujisawa M."/>
            <person name="Namiki N."/>
            <person name="Mizuno H."/>
            <person name="Yamamoto K."/>
            <person name="Antonio B.A."/>
            <person name="Baba T."/>
            <person name="Sakata K."/>
            <person name="Nagamura Y."/>
            <person name="Aoki H."/>
            <person name="Arikawa K."/>
            <person name="Arita K."/>
            <person name="Bito T."/>
            <person name="Chiden Y."/>
            <person name="Fujitsuka N."/>
            <person name="Fukunaka R."/>
            <person name="Hamada M."/>
            <person name="Harada C."/>
            <person name="Hayashi A."/>
            <person name="Hijishita S."/>
            <person name="Honda M."/>
            <person name="Hosokawa S."/>
            <person name="Ichikawa Y."/>
            <person name="Idonuma A."/>
            <person name="Iijima M."/>
            <person name="Ikeda M."/>
            <person name="Ikeno M."/>
            <person name="Ito K."/>
            <person name="Ito S."/>
            <person name="Ito T."/>
            <person name="Ito Y."/>
            <person name="Ito Y."/>
            <person name="Iwabuchi A."/>
            <person name="Kamiya K."/>
            <person name="Karasawa W."/>
            <person name="Kurita K."/>
            <person name="Katagiri S."/>
            <person name="Kikuta A."/>
            <person name="Kobayashi H."/>
            <person name="Kobayashi N."/>
            <person name="Machita K."/>
            <person name="Maehara T."/>
            <person name="Masukawa M."/>
            <person name="Mizubayashi T."/>
            <person name="Mukai Y."/>
            <person name="Nagasaki H."/>
            <person name="Nagata Y."/>
            <person name="Naito S."/>
            <person name="Nakashima M."/>
            <person name="Nakama Y."/>
            <person name="Nakamichi Y."/>
            <person name="Nakamura M."/>
            <person name="Meguro A."/>
            <person name="Negishi M."/>
            <person name="Ohta I."/>
            <person name="Ohta T."/>
            <person name="Okamoto M."/>
            <person name="Ono N."/>
            <person name="Saji S."/>
            <person name="Sakaguchi M."/>
            <person name="Sakai K."/>
            <person name="Shibata M."/>
            <person name="Shimokawa T."/>
            <person name="Song J."/>
            <person name="Takazaki Y."/>
            <person name="Terasawa K."/>
            <person name="Tsugane M."/>
            <person name="Tsuji K."/>
            <person name="Ueda S."/>
            <person name="Waki K."/>
            <person name="Yamagata H."/>
            <person name="Yamamoto M."/>
            <person name="Yamamoto S."/>
            <person name="Yamane H."/>
            <person name="Yoshiki S."/>
            <person name="Yoshihara R."/>
            <person name="Yukawa K."/>
            <person name="Zhong H."/>
            <person name="Yano M."/>
            <person name="Yuan Q."/>
            <person name="Ouyang S."/>
            <person name="Liu J."/>
            <person name="Jones K.M."/>
            <person name="Gansberger K."/>
            <person name="Moffat K."/>
            <person name="Hill J."/>
            <person name="Bera J."/>
            <person name="Fadrosh D."/>
            <person name="Jin S."/>
            <person name="Johri S."/>
            <person name="Kim M."/>
            <person name="Overton L."/>
            <person name="Reardon M."/>
            <person name="Tsitrin T."/>
            <person name="Vuong H."/>
            <person name="Weaver B."/>
            <person name="Ciecko A."/>
            <person name="Tallon L."/>
            <person name="Jackson J."/>
            <person name="Pai G."/>
            <person name="Aken S.V."/>
            <person name="Utterback T."/>
            <person name="Reidmuller S."/>
            <person name="Feldblyum T."/>
            <person name="Hsiao J."/>
            <person name="Zismann V."/>
            <person name="Iobst S."/>
            <person name="de Vazeille A.R."/>
            <person name="Buell C.R."/>
            <person name="Ying K."/>
            <person name="Li Y."/>
            <person name="Lu T."/>
            <person name="Huang Y."/>
            <person name="Zhao Q."/>
            <person name="Feng Q."/>
            <person name="Zhang L."/>
            <person name="Zhu J."/>
            <person name="Weng Q."/>
            <person name="Mu J."/>
            <person name="Lu Y."/>
            <person name="Fan D."/>
            <person name="Liu Y."/>
            <person name="Guan J."/>
            <person name="Zhang Y."/>
            <person name="Yu S."/>
            <person name="Liu X."/>
            <person name="Zhang Y."/>
            <person name="Hong G."/>
            <person name="Han B."/>
            <person name="Choisne N."/>
            <person name="Demange N."/>
            <person name="Orjeda G."/>
            <person name="Samain S."/>
            <person name="Cattolico L."/>
            <person name="Pelletier E."/>
            <person name="Couloux A."/>
            <person name="Segurens B."/>
            <person name="Wincker P."/>
            <person name="D'Hont A."/>
            <person name="Scarpelli C."/>
            <person name="Weissenbach J."/>
            <person name="Salanoubat M."/>
            <person name="Quetier F."/>
            <person name="Yu Y."/>
            <person name="Kim H.R."/>
            <person name="Rambo T."/>
            <person name="Currie J."/>
            <person name="Collura K."/>
            <person name="Luo M."/>
            <person name="Yang T."/>
            <person name="Ammiraju J.S.S."/>
            <person name="Engler F."/>
            <person name="Soderlund C."/>
            <person name="Wing R.A."/>
            <person name="Palmer L.E."/>
            <person name="de la Bastide M."/>
            <person name="Spiegel L."/>
            <person name="Nascimento L."/>
            <person name="Zutavern T."/>
            <person name="O'Shaughnessy A."/>
            <person name="Dike S."/>
            <person name="Dedhia N."/>
            <person name="Preston R."/>
            <person name="Balija V."/>
            <person name="McCombie W.R."/>
            <person name="Chow T."/>
            <person name="Chen H."/>
            <person name="Chung M."/>
            <person name="Chen C."/>
            <person name="Shaw J."/>
            <person name="Wu H."/>
            <person name="Hsiao K."/>
            <person name="Chao Y."/>
            <person name="Chu M."/>
            <person name="Cheng C."/>
            <person name="Hour A."/>
            <person name="Lee P."/>
            <person name="Lin S."/>
            <person name="Lin Y."/>
            <person name="Liou J."/>
            <person name="Liu S."/>
            <person name="Hsing Y."/>
            <person name="Raghuvanshi S."/>
            <person name="Mohanty A."/>
            <person name="Bharti A.K."/>
            <person name="Gaur A."/>
            <person name="Gupta V."/>
            <person name="Kumar D."/>
            <person name="Ravi V."/>
            <person name="Vij S."/>
            <person name="Kapur A."/>
            <person name="Khurana P."/>
            <person name="Khurana P."/>
            <person name="Khurana J.P."/>
            <person name="Tyagi A.K."/>
            <person name="Gaikwad K."/>
            <person name="Singh A."/>
            <person name="Dalal V."/>
            <person name="Srivastava S."/>
            <person name="Dixit A."/>
            <person name="Pal A.K."/>
            <person name="Ghazi I.A."/>
            <person name="Yadav M."/>
            <person name="Pandit A."/>
            <person name="Bhargava A."/>
            <person name="Sureshbabu K."/>
            <person name="Batra K."/>
            <person name="Sharma T.R."/>
            <person name="Mohapatra T."/>
            <person name="Singh N.K."/>
            <person name="Messing J."/>
            <person name="Nelson A.B."/>
            <person name="Fuks G."/>
            <person name="Kavchok S."/>
            <person name="Keizer G."/>
            <person name="Linton E."/>
            <person name="Llaca V."/>
            <person name="Song R."/>
            <person name="Tanyolac B."/>
            <person name="Young S."/>
            <person name="Ho-Il K."/>
            <person name="Hahn J.H."/>
            <person name="Sangsakoo G."/>
            <person name="Vanavichit A."/>
            <person name="de Mattos Luiz.A.T."/>
            <person name="Zimmer P.D."/>
            <person name="Malone G."/>
            <person name="Dellagostin O."/>
            <person name="de Oliveira A.C."/>
            <person name="Bevan M."/>
            <person name="Bancroft I."/>
            <person name="Minx P."/>
            <person name="Cordum H."/>
            <person name="Wilson R."/>
            <person name="Cheng Z."/>
            <person name="Jin W."/>
            <person name="Jiang J."/>
            <person name="Leong S.A."/>
            <person name="Iwama H."/>
            <person name="Gojobori T."/>
            <person name="Itoh T."/>
            <person name="Niimura Y."/>
            <person name="Fujii Y."/>
            <person name="Habara T."/>
            <person name="Sakai H."/>
            <person name="Sato Y."/>
            <person name="Wilson G."/>
            <person name="Kumar K."/>
            <person name="McCouch S."/>
            <person name="Juretic N."/>
            <person name="Hoen D."/>
            <person name="Wright S."/>
            <person name="Bruskiewich R."/>
            <person name="Bureau T."/>
            <person name="Miyao A."/>
            <person name="Hirochika H."/>
            <person name="Nishikawa T."/>
            <person name="Kadowaki K."/>
            <person name="Sugiura M."/>
            <person name="Burr B."/>
            <person name="Sasaki T."/>
        </authorList>
    </citation>
    <scope>NUCLEOTIDE SEQUENCE [LARGE SCALE GENOMIC DNA]</scope>
    <source>
        <strain evidence="3">cv. Nipponbare</strain>
    </source>
</reference>
<feature type="compositionally biased region" description="Pro residues" evidence="1">
    <location>
        <begin position="161"/>
        <end position="171"/>
    </location>
</feature>
<dbReference type="Proteomes" id="UP000000763">
    <property type="component" value="Chromosome 6"/>
</dbReference>
<evidence type="ECO:0000256" key="1">
    <source>
        <dbReference type="SAM" id="MobiDB-lite"/>
    </source>
</evidence>
<gene>
    <name evidence="2" type="primary">OSJNBa0069C14.5</name>
</gene>
<sequence>MAAVEAEVARALAARKGRRRTADDGARRWARLAGRAADGGAWGWVCLAGRGERGGRLKGCVGTTLRREARGGGRWTTALTGSSSRLVPPPAARSSGSPPPRSLPCSPSRPRSFPRATRADRWPSPVRRYLSLPPPLLPATRATSVSTTGARATFASAANRPPAPTTLPTSPPLRAALCEIEKTKEREKEGKRYC</sequence>
<evidence type="ECO:0000313" key="3">
    <source>
        <dbReference type="Proteomes" id="UP000000763"/>
    </source>
</evidence>
<organism evidence="2 3">
    <name type="scientific">Oryza sativa subsp. japonica</name>
    <name type="common">Rice</name>
    <dbReference type="NCBI Taxonomy" id="39947"/>
    <lineage>
        <taxon>Eukaryota</taxon>
        <taxon>Viridiplantae</taxon>
        <taxon>Streptophyta</taxon>
        <taxon>Embryophyta</taxon>
        <taxon>Tracheophyta</taxon>
        <taxon>Spermatophyta</taxon>
        <taxon>Magnoliopsida</taxon>
        <taxon>Liliopsida</taxon>
        <taxon>Poales</taxon>
        <taxon>Poaceae</taxon>
        <taxon>BOP clade</taxon>
        <taxon>Oryzoideae</taxon>
        <taxon>Oryzeae</taxon>
        <taxon>Oryzinae</taxon>
        <taxon>Oryza</taxon>
        <taxon>Oryza sativa</taxon>
    </lineage>
</organism>
<feature type="compositionally biased region" description="Pro residues" evidence="1">
    <location>
        <begin position="87"/>
        <end position="102"/>
    </location>
</feature>
<feature type="region of interest" description="Disordered" evidence="1">
    <location>
        <begin position="70"/>
        <end position="120"/>
    </location>
</feature>
<feature type="compositionally biased region" description="Low complexity" evidence="1">
    <location>
        <begin position="103"/>
        <end position="116"/>
    </location>
</feature>